<dbReference type="RefSeq" id="WP_196149275.1">
    <property type="nucleotide sequence ID" value="NZ_JADMLG010000004.1"/>
</dbReference>
<evidence type="ECO:0000313" key="2">
    <source>
        <dbReference type="EMBL" id="MBH0776923.1"/>
    </source>
</evidence>
<reference evidence="2" key="1">
    <citation type="submission" date="2020-11" db="EMBL/GenBank/DDBJ databases">
        <title>Nocardia NEAU-351.nov., a novel actinomycete isolated from the cow dung.</title>
        <authorList>
            <person name="Zhang X."/>
        </authorList>
    </citation>
    <scope>NUCLEOTIDE SEQUENCE</scope>
    <source>
        <strain evidence="2">NEAU-351</strain>
    </source>
</reference>
<keyword evidence="1" id="KW-1133">Transmembrane helix</keyword>
<accession>A0A931IAJ5</accession>
<dbReference type="Proteomes" id="UP000655751">
    <property type="component" value="Unassembled WGS sequence"/>
</dbReference>
<keyword evidence="3" id="KW-1185">Reference proteome</keyword>
<protein>
    <submittedName>
        <fullName evidence="2">DUF4239 domain-containing protein</fullName>
    </submittedName>
</protein>
<proteinExistence type="predicted"/>
<name>A0A931IAJ5_9NOCA</name>
<sequence length="261" mass="28689">MAQELIVSLIAATLALGALVIGDRLRPRSWRQADDESSGTLVLDLIKTFFTAVVAFVVVISWQQYQNARGHTIAESKALVDAYWAAEAMPEPEQVLIQSGIRDYTDEVMNAEWAVMNRESGLSGDTQRTFDNLRATVTAMAPSDTESRDRRDETAEALKRVALARQDRAIDAREGLPGFLYAALIFGTALLLLSPILSGVRISRRSVVMTGLLGIVVGSALLQVHNLDHPFSGGNLVSREAFELAVTRYQQIEVARYRLAN</sequence>
<dbReference type="EMBL" id="JADMLG010000004">
    <property type="protein sequence ID" value="MBH0776923.1"/>
    <property type="molecule type" value="Genomic_DNA"/>
</dbReference>
<dbReference type="Pfam" id="PF14023">
    <property type="entry name" value="Bestrophin-like"/>
    <property type="match status" value="1"/>
</dbReference>
<keyword evidence="1" id="KW-0472">Membrane</keyword>
<dbReference type="InterPro" id="IPR025333">
    <property type="entry name" value="DUF4239"/>
</dbReference>
<comment type="caution">
    <text evidence="2">The sequence shown here is derived from an EMBL/GenBank/DDBJ whole genome shotgun (WGS) entry which is preliminary data.</text>
</comment>
<evidence type="ECO:0000313" key="3">
    <source>
        <dbReference type="Proteomes" id="UP000655751"/>
    </source>
</evidence>
<feature type="transmembrane region" description="Helical" evidence="1">
    <location>
        <begin position="41"/>
        <end position="62"/>
    </location>
</feature>
<feature type="transmembrane region" description="Helical" evidence="1">
    <location>
        <begin position="206"/>
        <end position="224"/>
    </location>
</feature>
<gene>
    <name evidence="2" type="ORF">IT779_11575</name>
</gene>
<keyword evidence="1" id="KW-0812">Transmembrane</keyword>
<feature type="transmembrane region" description="Helical" evidence="1">
    <location>
        <begin position="178"/>
        <end position="200"/>
    </location>
</feature>
<organism evidence="2 3">
    <name type="scientific">Nocardia bovistercoris</name>
    <dbReference type="NCBI Taxonomy" id="2785916"/>
    <lineage>
        <taxon>Bacteria</taxon>
        <taxon>Bacillati</taxon>
        <taxon>Actinomycetota</taxon>
        <taxon>Actinomycetes</taxon>
        <taxon>Mycobacteriales</taxon>
        <taxon>Nocardiaceae</taxon>
        <taxon>Nocardia</taxon>
    </lineage>
</organism>
<evidence type="ECO:0000256" key="1">
    <source>
        <dbReference type="SAM" id="Phobius"/>
    </source>
</evidence>
<dbReference type="AlphaFoldDB" id="A0A931IAJ5"/>